<dbReference type="SMART" id="SM00261">
    <property type="entry name" value="FU"/>
    <property type="match status" value="2"/>
</dbReference>
<evidence type="ECO:0000256" key="2">
    <source>
        <dbReference type="ARBA" id="ARBA00004442"/>
    </source>
</evidence>
<feature type="transmembrane region" description="Helical" evidence="9">
    <location>
        <begin position="1841"/>
        <end position="1862"/>
    </location>
</feature>
<keyword evidence="11" id="KW-1185">Reference proteome</keyword>
<keyword evidence="9" id="KW-0812">Transmembrane</keyword>
<organism evidence="10 11">
    <name type="scientific">Euplotes crassus</name>
    <dbReference type="NCBI Taxonomy" id="5936"/>
    <lineage>
        <taxon>Eukaryota</taxon>
        <taxon>Sar</taxon>
        <taxon>Alveolata</taxon>
        <taxon>Ciliophora</taxon>
        <taxon>Intramacronucleata</taxon>
        <taxon>Spirotrichea</taxon>
        <taxon>Hypotrichia</taxon>
        <taxon>Euplotida</taxon>
        <taxon>Euplotidae</taxon>
        <taxon>Moneuplotes</taxon>
    </lineage>
</organism>
<proteinExistence type="predicted"/>
<keyword evidence="5" id="KW-0732">Signal</keyword>
<dbReference type="GO" id="GO:0005576">
    <property type="term" value="C:extracellular region"/>
    <property type="evidence" value="ECO:0007669"/>
    <property type="project" value="UniProtKB-SubCell"/>
</dbReference>
<feature type="transmembrane region" description="Helical" evidence="9">
    <location>
        <begin position="1619"/>
        <end position="1643"/>
    </location>
</feature>
<evidence type="ECO:0000313" key="10">
    <source>
        <dbReference type="EMBL" id="CAI2374896.1"/>
    </source>
</evidence>
<feature type="compositionally biased region" description="Basic residues" evidence="8">
    <location>
        <begin position="1904"/>
        <end position="1933"/>
    </location>
</feature>
<evidence type="ECO:0000256" key="8">
    <source>
        <dbReference type="SAM" id="MobiDB-lite"/>
    </source>
</evidence>
<evidence type="ECO:0000256" key="4">
    <source>
        <dbReference type="ARBA" id="ARBA00022525"/>
    </source>
</evidence>
<feature type="transmembrane region" description="Helical" evidence="9">
    <location>
        <begin position="1706"/>
        <end position="1732"/>
    </location>
</feature>
<dbReference type="Proteomes" id="UP001295684">
    <property type="component" value="Unassembled WGS sequence"/>
</dbReference>
<name>A0AAD1XLC7_EUPCR</name>
<dbReference type="PANTHER" id="PTHR11319:SF35">
    <property type="entry name" value="OUTER MEMBRANE PROTEIN PMPC-RELATED"/>
    <property type="match status" value="1"/>
</dbReference>
<dbReference type="CDD" id="cd00064">
    <property type="entry name" value="FU"/>
    <property type="match status" value="1"/>
</dbReference>
<keyword evidence="9" id="KW-1133">Transmembrane helix</keyword>
<keyword evidence="4" id="KW-0964">Secreted</keyword>
<dbReference type="SUPFAM" id="SSF57184">
    <property type="entry name" value="Growth factor receptor domain"/>
    <property type="match status" value="1"/>
</dbReference>
<dbReference type="NCBIfam" id="TIGR01376">
    <property type="entry name" value="POMP_repeat"/>
    <property type="match status" value="1"/>
</dbReference>
<dbReference type="InterPro" id="IPR009030">
    <property type="entry name" value="Growth_fac_rcpt_cys_sf"/>
</dbReference>
<evidence type="ECO:0000256" key="1">
    <source>
        <dbReference type="ARBA" id="ARBA00004196"/>
    </source>
</evidence>
<dbReference type="PANTHER" id="PTHR11319">
    <property type="entry name" value="G PROTEIN-COUPLED RECEPTOR-RELATED"/>
    <property type="match status" value="1"/>
</dbReference>
<dbReference type="CDD" id="cd00185">
    <property type="entry name" value="TNFRSF"/>
    <property type="match status" value="1"/>
</dbReference>
<protein>
    <submittedName>
        <fullName evidence="10">Uncharacterized protein</fullName>
    </submittedName>
</protein>
<keyword evidence="6 9" id="KW-0472">Membrane</keyword>
<evidence type="ECO:0000256" key="5">
    <source>
        <dbReference type="ARBA" id="ARBA00022729"/>
    </source>
</evidence>
<comment type="caution">
    <text evidence="10">The sequence shown here is derived from an EMBL/GenBank/DDBJ whole genome shotgun (WGS) entry which is preliminary data.</text>
</comment>
<reference evidence="10" key="1">
    <citation type="submission" date="2023-07" db="EMBL/GenBank/DDBJ databases">
        <authorList>
            <consortium name="AG Swart"/>
            <person name="Singh M."/>
            <person name="Singh A."/>
            <person name="Seah K."/>
            <person name="Emmerich C."/>
        </authorList>
    </citation>
    <scope>NUCLEOTIDE SEQUENCE</scope>
    <source>
        <strain evidence="10">DP1</strain>
    </source>
</reference>
<evidence type="ECO:0000313" key="11">
    <source>
        <dbReference type="Proteomes" id="UP001295684"/>
    </source>
</evidence>
<dbReference type="Gene3D" id="2.10.220.10">
    <property type="entry name" value="Hormone Receptor, Insulin-like Growth Factor Receptor 1, Chain A, domain 2"/>
    <property type="match status" value="1"/>
</dbReference>
<gene>
    <name evidence="10" type="ORF">ECRASSUSDP1_LOCUS16254</name>
</gene>
<keyword evidence="7" id="KW-0998">Cell outer membrane</keyword>
<sequence length="1933" mass="215931">MIVCFVTSIFGCPEGYYNYNKGCMPCDSSCKTCSDESTCESCETFMKFDDTTLLCTHCFEDEYFDPTLRICRNCMDTCEGHCNSRSECTTCSVGESLDLDTLTCVTDCQSSQIKLEGHHLSVQSACRTPYYYVDPLSTEVLELGTLHYPYRTMKSVSSEVLTFLSHQEVSITAYVKDVYIEDKSLFIMNVTQFAIQSHPDLVKTNTKAVVTPTELPQIGISKKSKFHLLQSVELPLDDIISAGEFSSNEKLQIEGKTSNMVVRSGIKFEGVDFYREEIDYNKDVLFMLGVYLQNNTASFSNMMINITGTLWTTYDPSNIYARNLVFDTYSIRKVFSFLVTCNYPEANKIATLDVDGFKIITSKDRTTESEPSNLSSNLPGNWIIKNFDGRDAYTAMNDLHSTIIYATQSFCIPDDDLVQKINLENLYLSLNNTRGDKANLIGMDVSASHYRPIIANLRNANFYGYQKTLLFPTAFIGTLIDVVEIDSYSLTNCSLWSYGLLIIAFKTVTIGNLLEQPTEFSNIESFASNYASISFVGQLELRNVHLKNITGLIGQSLYFISLNSFPSTSVVIQNLEVDDFTFSQGGIIQVTTSTNRFEMSNVIIQNSQTYSEIPIFNFNEIGSFGFTNFTIRNISVNEKTDEDSVIFKINALNLNSITNSSLQNFDVSECAISLLQFGSLTNNNNSEAIHLEMKNITFRDSVVTSPRPVISTENLVHKSSFFVKISSFSCSNITFNIAGNILLLFSHGLINPVIVEDSIFTNLNSASISAITSGQEESLVNEVTFINCSFSNISTTSQSLITTSNKAVFNFVGSKFESISVLFDRSGIIDATSNSIIKITSSNFTHNSAITSTLFAISFGAYVECNSCIIANNFAIKNGVVSASNNGYFKFYDSDIFSNIALQTPIGQIFDASQASVFDNCKIHGNSVMTLEEIKQEIQEECGMLCFIPDSFIDIVITNEEDSIIAGPYIIEAVSGSLEIINQTLIYDQDAILNLLMTICKITNSIFQDINFTITPIRATSSTLECYDMNLTNIQDYAEREIMLINGESKFIASNVAYNNSNAKFIKALAGEASLTNFVARNVSKFSTLFQFYSLDALSLSNVTFLELEINSGQVILIENAQNIYVDTLVINGIHTATVSVMNSVVESINNIQISSCLKSIIVIDSHIKQLENSNFTNNGIQNNLVSGGAISMFNSDVTIRNTTFSNNTADRAGAISFECDSADKCSLVLESTTFNNNSAFVQGGAIYYSLKRPDIVDSMFTDNSARYGDNLASYPVKVRIEGQSDSYIKFTDVGSGITMPSSLVFALLDYDNQVVSLNSEDTFGIFAPAGSNATVKGVNSVNFNAGIATIEGIMFVDQPGSKNVKFDSSTAAIDKGRVSLAFPDQDFNNDITVDFRFCQPGEEATDQGTCRECDAGTYSLEWNSTECIKCMDNALCLGRNQVSVNPGYWRSSQTSEFITECLVKESCEGGFTNSTLHPVNCAEGYQGVLCSHCLVNEEVKYRKVSNAKCDKCPDIIANTFLVVGLASLVFAFIMILIVINIRKTKESQLSVLIRIMTNYFQLIFTSLSLTTNYPTSLVTFFEISEMFGNASDTFLSVDCFIRDYDVEGAFGSNAVFKLFLLVLLPLILFALVALIWIVAFFLKRKYVPDLKRNLIISFISILFLLHPKLTEQSLGLFRCIDVNIDDGRVRLDTNIKCYSGEHIKWLLLISGPCIIVWVVSLPLTALVILFYNSKKQEDNRIKQYFLILYQGLKKDKFYWEFVNTARKILILVIFPLPTLIKMMVAIMILTILARLQIKLQPYNDAENNKIEILATSAGIITIFSGLLYSQPDEMKVLNTVALLFCICINTHFIINWMYLLVKLFRDSSKVFQVIYKLISFVLCKRVSKEPLDSKEMLKDLTQHRNKPKKYRNHKRRVNLKAHNRLKKKKRQQ</sequence>
<dbReference type="InterPro" id="IPR006212">
    <property type="entry name" value="Furin_repeat"/>
</dbReference>
<dbReference type="EMBL" id="CAMPGE010016327">
    <property type="protein sequence ID" value="CAI2374896.1"/>
    <property type="molecule type" value="Genomic_DNA"/>
</dbReference>
<feature type="transmembrane region" description="Helical" evidence="9">
    <location>
        <begin position="1769"/>
        <end position="1790"/>
    </location>
</feature>
<dbReference type="InterPro" id="IPR003368">
    <property type="entry name" value="POMP_repeat"/>
</dbReference>
<evidence type="ECO:0000256" key="6">
    <source>
        <dbReference type="ARBA" id="ARBA00023136"/>
    </source>
</evidence>
<dbReference type="Gene3D" id="2.10.50.10">
    <property type="entry name" value="Tumor Necrosis Factor Receptor, subunit A, domain 2"/>
    <property type="match status" value="1"/>
</dbReference>
<evidence type="ECO:0000256" key="3">
    <source>
        <dbReference type="ARBA" id="ARBA00004613"/>
    </source>
</evidence>
<comment type="subcellular location">
    <subcellularLocation>
        <location evidence="1">Cell envelope</location>
    </subcellularLocation>
    <subcellularLocation>
        <location evidence="2">Cell outer membrane</location>
    </subcellularLocation>
    <subcellularLocation>
        <location evidence="3">Secreted</location>
    </subcellularLocation>
</comment>
<feature type="transmembrane region" description="Helical" evidence="9">
    <location>
        <begin position="1516"/>
        <end position="1540"/>
    </location>
</feature>
<accession>A0AAD1XLC7</accession>
<evidence type="ECO:0000256" key="9">
    <source>
        <dbReference type="SAM" id="Phobius"/>
    </source>
</evidence>
<feature type="region of interest" description="Disordered" evidence="8">
    <location>
        <begin position="1903"/>
        <end position="1933"/>
    </location>
</feature>
<feature type="transmembrane region" description="Helical" evidence="9">
    <location>
        <begin position="1811"/>
        <end position="1829"/>
    </location>
</feature>
<evidence type="ECO:0000256" key="7">
    <source>
        <dbReference type="ARBA" id="ARBA00023237"/>
    </source>
</evidence>